<dbReference type="Pfam" id="PF08338">
    <property type="entry name" value="DUF1731"/>
    <property type="match status" value="1"/>
</dbReference>
<feature type="domain" description="NAD-dependent epimerase/dehydratase" evidence="2">
    <location>
        <begin position="4"/>
        <end position="215"/>
    </location>
</feature>
<dbReference type="Proteomes" id="UP000193104">
    <property type="component" value="Unassembled WGS sequence"/>
</dbReference>
<gene>
    <name evidence="4" type="ORF">HA48_11930</name>
</gene>
<protein>
    <submittedName>
        <fullName evidence="4">TIGR01777 family protein</fullName>
    </submittedName>
</protein>
<name>A0A1X1D8H5_9GAMM</name>
<dbReference type="SUPFAM" id="SSF51735">
    <property type="entry name" value="NAD(P)-binding Rossmann-fold domains"/>
    <property type="match status" value="1"/>
</dbReference>
<dbReference type="CDD" id="cd05242">
    <property type="entry name" value="SDR_a8"/>
    <property type="match status" value="1"/>
</dbReference>
<sequence length="304" mass="33491">MHLLITGGTGLIGRHLIPRLLQLGHQVNVVTRDVAAARDKLDPRVMLWSGLNQQTDLNGIDGVINLAGEPIADKRWTEQQKQRLCESRWQITEQIVSLIHASRTPPAFLISGSATGFYGDTGELVVTEDDPGHDEFTHTLCDRWEQLALKAESPNTRVCLLRTGVVLAKEGGALAKMKLPFKLGVGGPIGSGKQYLPWIHIDDMVNAILWLVDNRQLRGPFNMVAPYAVRNEQFAATLGHVMHRPAFMRTPASAIKLMMGESAVLVLGGQHVLPKRLEESGFGFRWYDLQEALQDVAGSSSHPS</sequence>
<dbReference type="AlphaFoldDB" id="A0A1X1D8H5"/>
<organism evidence="4 5">
    <name type="scientific">Pantoea wallisii</name>
    <dbReference type="NCBI Taxonomy" id="1076551"/>
    <lineage>
        <taxon>Bacteria</taxon>
        <taxon>Pseudomonadati</taxon>
        <taxon>Pseudomonadota</taxon>
        <taxon>Gammaproteobacteria</taxon>
        <taxon>Enterobacterales</taxon>
        <taxon>Erwiniaceae</taxon>
        <taxon>Pantoea</taxon>
    </lineage>
</organism>
<feature type="domain" description="DUF1731" evidence="3">
    <location>
        <begin position="250"/>
        <end position="296"/>
    </location>
</feature>
<dbReference type="PANTHER" id="PTHR11092">
    <property type="entry name" value="SUGAR NUCLEOTIDE EPIMERASE RELATED"/>
    <property type="match status" value="1"/>
</dbReference>
<dbReference type="Gene3D" id="3.40.50.720">
    <property type="entry name" value="NAD(P)-binding Rossmann-like Domain"/>
    <property type="match status" value="1"/>
</dbReference>
<dbReference type="OrthoDB" id="9801773at2"/>
<dbReference type="EMBL" id="MLFS01000030">
    <property type="protein sequence ID" value="ORM72992.1"/>
    <property type="molecule type" value="Genomic_DNA"/>
</dbReference>
<dbReference type="PANTHER" id="PTHR11092:SF0">
    <property type="entry name" value="EPIMERASE FAMILY PROTEIN SDR39U1"/>
    <property type="match status" value="1"/>
</dbReference>
<dbReference type="InterPro" id="IPR013549">
    <property type="entry name" value="DUF1731"/>
</dbReference>
<keyword evidence="5" id="KW-1185">Reference proteome</keyword>
<dbReference type="InterPro" id="IPR036291">
    <property type="entry name" value="NAD(P)-bd_dom_sf"/>
</dbReference>
<comment type="caution">
    <text evidence="4">The sequence shown here is derived from an EMBL/GenBank/DDBJ whole genome shotgun (WGS) entry which is preliminary data.</text>
</comment>
<evidence type="ECO:0000313" key="5">
    <source>
        <dbReference type="Proteomes" id="UP000193104"/>
    </source>
</evidence>
<dbReference type="InterPro" id="IPR010099">
    <property type="entry name" value="SDR39U1"/>
</dbReference>
<evidence type="ECO:0000256" key="1">
    <source>
        <dbReference type="ARBA" id="ARBA00009353"/>
    </source>
</evidence>
<evidence type="ECO:0000259" key="3">
    <source>
        <dbReference type="Pfam" id="PF08338"/>
    </source>
</evidence>
<dbReference type="Pfam" id="PF01370">
    <property type="entry name" value="Epimerase"/>
    <property type="match status" value="1"/>
</dbReference>
<accession>A0A1X1D8H5</accession>
<reference evidence="4 5" key="1">
    <citation type="journal article" date="2017" name="Antonie Van Leeuwenhoek">
        <title>Phylogenomic resolution of the bacterial genus Pantoea and its relationship with Erwinia and Tatumella.</title>
        <authorList>
            <person name="Palmer M."/>
            <person name="Steenkamp E.T."/>
            <person name="Coetzee M.P."/>
            <person name="Chan W.Y."/>
            <person name="van Zyl E."/>
            <person name="De Maayer P."/>
            <person name="Coutinho T.A."/>
            <person name="Blom J."/>
            <person name="Smits T.H."/>
            <person name="Duffy B."/>
            <person name="Venter S.N."/>
        </authorList>
    </citation>
    <scope>NUCLEOTIDE SEQUENCE [LARGE SCALE GENOMIC DNA]</scope>
    <source>
        <strain evidence="4 5">LMG 26277</strain>
    </source>
</reference>
<comment type="similarity">
    <text evidence="1">Belongs to the NAD(P)-dependent epimerase/dehydratase family. SDR39U1 subfamily.</text>
</comment>
<dbReference type="NCBIfam" id="TIGR01777">
    <property type="entry name" value="yfcH"/>
    <property type="match status" value="1"/>
</dbReference>
<dbReference type="STRING" id="1076551.HA48_11930"/>
<evidence type="ECO:0000313" key="4">
    <source>
        <dbReference type="EMBL" id="ORM72992.1"/>
    </source>
</evidence>
<dbReference type="RefSeq" id="WP_128601534.1">
    <property type="nucleotide sequence ID" value="NZ_MLFS01000030.1"/>
</dbReference>
<dbReference type="InterPro" id="IPR001509">
    <property type="entry name" value="Epimerase_deHydtase"/>
</dbReference>
<evidence type="ECO:0000259" key="2">
    <source>
        <dbReference type="Pfam" id="PF01370"/>
    </source>
</evidence>
<proteinExistence type="inferred from homology"/>